<evidence type="ECO:0000313" key="3">
    <source>
        <dbReference type="Proteomes" id="UP000015453"/>
    </source>
</evidence>
<feature type="signal peptide" evidence="1">
    <location>
        <begin position="1"/>
        <end position="19"/>
    </location>
</feature>
<protein>
    <recommendedName>
        <fullName evidence="4">Thylakoid lumenal 17.9 kDa protein, chloroplastic</fullName>
    </recommendedName>
</protein>
<keyword evidence="1" id="KW-0732">Signal</keyword>
<keyword evidence="3" id="KW-1185">Reference proteome</keyword>
<sequence length="180" mass="19503">LISIAAAISVASVLPSSQAIPYPSTTPFSQARNLPTGLQNGKIRPCPSINPSCISTNPQSSNFVFPWRILDERSTNGAAVEQLQDALGKTQKNVRILLLEDTPNGEYLRAEVDGGGLGGGRDVVEFLVNGSVVSFRAMAEKVTYVYPFTTAFGDSKGQEERMKRLVTELGWYAPDFDSMD</sequence>
<accession>S8EIS5</accession>
<feature type="non-terminal residue" evidence="2">
    <location>
        <position position="1"/>
    </location>
</feature>
<reference evidence="2 3" key="1">
    <citation type="journal article" date="2013" name="BMC Genomics">
        <title>The miniature genome of a carnivorous plant Genlisea aurea contains a low number of genes and short non-coding sequences.</title>
        <authorList>
            <person name="Leushkin E.V."/>
            <person name="Sutormin R.A."/>
            <person name="Nabieva E.R."/>
            <person name="Penin A.A."/>
            <person name="Kondrashov A.S."/>
            <person name="Logacheva M.D."/>
        </authorList>
    </citation>
    <scope>NUCLEOTIDE SEQUENCE [LARGE SCALE GENOMIC DNA]</scope>
</reference>
<proteinExistence type="predicted"/>
<gene>
    <name evidence="2" type="ORF">M569_02282</name>
</gene>
<comment type="caution">
    <text evidence="2">The sequence shown here is derived from an EMBL/GenBank/DDBJ whole genome shotgun (WGS) entry which is preliminary data.</text>
</comment>
<dbReference type="PANTHER" id="PTHR36783:SF2">
    <property type="entry name" value="THYLAKOID LUMENAL 17.9 KDA PROTEIN, CHLOROPLASTIC"/>
    <property type="match status" value="1"/>
</dbReference>
<feature type="chain" id="PRO_5004550340" description="Thylakoid lumenal 17.9 kDa protein, chloroplastic" evidence="1">
    <location>
        <begin position="20"/>
        <end position="180"/>
    </location>
</feature>
<dbReference type="PANTHER" id="PTHR36783">
    <property type="entry name" value="THYLAKOID LUMENAL 17.9 KDA PROTEIN, CHLOROPLASTIC"/>
    <property type="match status" value="1"/>
</dbReference>
<evidence type="ECO:0008006" key="4">
    <source>
        <dbReference type="Google" id="ProtNLM"/>
    </source>
</evidence>
<dbReference type="AlphaFoldDB" id="S8EIS5"/>
<organism evidence="2 3">
    <name type="scientific">Genlisea aurea</name>
    <dbReference type="NCBI Taxonomy" id="192259"/>
    <lineage>
        <taxon>Eukaryota</taxon>
        <taxon>Viridiplantae</taxon>
        <taxon>Streptophyta</taxon>
        <taxon>Embryophyta</taxon>
        <taxon>Tracheophyta</taxon>
        <taxon>Spermatophyta</taxon>
        <taxon>Magnoliopsida</taxon>
        <taxon>eudicotyledons</taxon>
        <taxon>Gunneridae</taxon>
        <taxon>Pentapetalae</taxon>
        <taxon>asterids</taxon>
        <taxon>lamiids</taxon>
        <taxon>Lamiales</taxon>
        <taxon>Lentibulariaceae</taxon>
        <taxon>Genlisea</taxon>
    </lineage>
</organism>
<dbReference type="EMBL" id="AUSU01000823">
    <property type="protein sequence ID" value="EPS72477.1"/>
    <property type="molecule type" value="Genomic_DNA"/>
</dbReference>
<name>S8EIS5_9LAMI</name>
<dbReference type="OrthoDB" id="200029at2759"/>
<dbReference type="Proteomes" id="UP000015453">
    <property type="component" value="Unassembled WGS sequence"/>
</dbReference>
<evidence type="ECO:0000256" key="1">
    <source>
        <dbReference type="SAM" id="SignalP"/>
    </source>
</evidence>
<feature type="non-terminal residue" evidence="2">
    <location>
        <position position="180"/>
    </location>
</feature>
<dbReference type="InterPro" id="IPR037734">
    <property type="entry name" value="Thylakoid_lumenal_17.9"/>
</dbReference>
<evidence type="ECO:0000313" key="2">
    <source>
        <dbReference type="EMBL" id="EPS72477.1"/>
    </source>
</evidence>
<dbReference type="GO" id="GO:0009543">
    <property type="term" value="C:chloroplast thylakoid lumen"/>
    <property type="evidence" value="ECO:0007669"/>
    <property type="project" value="TreeGrafter"/>
</dbReference>